<dbReference type="GO" id="GO:0016787">
    <property type="term" value="F:hydrolase activity"/>
    <property type="evidence" value="ECO:0007669"/>
    <property type="project" value="UniProtKB-KW"/>
</dbReference>
<feature type="transmembrane region" description="Helical" evidence="9">
    <location>
        <begin position="53"/>
        <end position="74"/>
    </location>
</feature>
<keyword evidence="5" id="KW-0255">Endonuclease</keyword>
<evidence type="ECO:0000259" key="10">
    <source>
        <dbReference type="PROSITE" id="PS50830"/>
    </source>
</evidence>
<keyword evidence="4" id="KW-0540">Nuclease</keyword>
<dbReference type="SUPFAM" id="SSF50199">
    <property type="entry name" value="Staphylococcal nuclease"/>
    <property type="match status" value="1"/>
</dbReference>
<dbReference type="Proteomes" id="UP000559027">
    <property type="component" value="Unassembled WGS sequence"/>
</dbReference>
<name>A0A8H5D7B1_9AGAR</name>
<keyword evidence="6" id="KW-0378">Hydrolase</keyword>
<dbReference type="PANTHER" id="PTHR12302">
    <property type="entry name" value="EBNA2 BINDING PROTEIN P100"/>
    <property type="match status" value="1"/>
</dbReference>
<keyword evidence="9" id="KW-1133">Transmembrane helix</keyword>
<evidence type="ECO:0000256" key="1">
    <source>
        <dbReference type="ARBA" id="ARBA00004167"/>
    </source>
</evidence>
<dbReference type="Pfam" id="PF00565">
    <property type="entry name" value="SNase"/>
    <property type="match status" value="1"/>
</dbReference>
<comment type="similarity">
    <text evidence="3">Belongs to the LCL3 family.</text>
</comment>
<evidence type="ECO:0000256" key="5">
    <source>
        <dbReference type="ARBA" id="ARBA00022759"/>
    </source>
</evidence>
<comment type="caution">
    <text evidence="11">The sequence shown here is derived from an EMBL/GenBank/DDBJ whole genome shotgun (WGS) entry which is preliminary data.</text>
</comment>
<evidence type="ECO:0000256" key="8">
    <source>
        <dbReference type="SAM" id="MobiDB-lite"/>
    </source>
</evidence>
<proteinExistence type="inferred from homology"/>
<evidence type="ECO:0000256" key="9">
    <source>
        <dbReference type="SAM" id="Phobius"/>
    </source>
</evidence>
<evidence type="ECO:0000256" key="6">
    <source>
        <dbReference type="ARBA" id="ARBA00022801"/>
    </source>
</evidence>
<dbReference type="AlphaFoldDB" id="A0A8H5D7B1"/>
<dbReference type="GO" id="GO:0004519">
    <property type="term" value="F:endonuclease activity"/>
    <property type="evidence" value="ECO:0007669"/>
    <property type="project" value="UniProtKB-KW"/>
</dbReference>
<dbReference type="GO" id="GO:0005739">
    <property type="term" value="C:mitochondrion"/>
    <property type="evidence" value="ECO:0007669"/>
    <property type="project" value="UniProtKB-SubCell"/>
</dbReference>
<dbReference type="GO" id="GO:0016020">
    <property type="term" value="C:membrane"/>
    <property type="evidence" value="ECO:0007669"/>
    <property type="project" value="UniProtKB-SubCell"/>
</dbReference>
<comment type="subcellular location">
    <subcellularLocation>
        <location evidence="1">Membrane</location>
        <topology evidence="1">Single-pass membrane protein</topology>
    </subcellularLocation>
    <subcellularLocation>
        <location evidence="2">Mitochondrion</location>
    </subcellularLocation>
</comment>
<gene>
    <name evidence="11" type="ORF">D9756_008010</name>
</gene>
<evidence type="ECO:0000256" key="2">
    <source>
        <dbReference type="ARBA" id="ARBA00004173"/>
    </source>
</evidence>
<organism evidence="11 12">
    <name type="scientific">Leucocoprinus leucothites</name>
    <dbReference type="NCBI Taxonomy" id="201217"/>
    <lineage>
        <taxon>Eukaryota</taxon>
        <taxon>Fungi</taxon>
        <taxon>Dikarya</taxon>
        <taxon>Basidiomycota</taxon>
        <taxon>Agaricomycotina</taxon>
        <taxon>Agaricomycetes</taxon>
        <taxon>Agaricomycetidae</taxon>
        <taxon>Agaricales</taxon>
        <taxon>Agaricineae</taxon>
        <taxon>Agaricaceae</taxon>
        <taxon>Leucocoprinus</taxon>
    </lineage>
</organism>
<keyword evidence="9" id="KW-0812">Transmembrane</keyword>
<evidence type="ECO:0000313" key="11">
    <source>
        <dbReference type="EMBL" id="KAF5353542.1"/>
    </source>
</evidence>
<feature type="domain" description="TNase-like" evidence="10">
    <location>
        <begin position="95"/>
        <end position="271"/>
    </location>
</feature>
<evidence type="ECO:0000313" key="12">
    <source>
        <dbReference type="Proteomes" id="UP000559027"/>
    </source>
</evidence>
<dbReference type="Gene3D" id="2.40.50.90">
    <property type="match status" value="1"/>
</dbReference>
<accession>A0A8H5D7B1</accession>
<evidence type="ECO:0000256" key="7">
    <source>
        <dbReference type="ARBA" id="ARBA00022837"/>
    </source>
</evidence>
<evidence type="ECO:0000256" key="4">
    <source>
        <dbReference type="ARBA" id="ARBA00022722"/>
    </source>
</evidence>
<reference evidence="11 12" key="1">
    <citation type="journal article" date="2020" name="ISME J.">
        <title>Uncovering the hidden diversity of litter-decomposition mechanisms in mushroom-forming fungi.</title>
        <authorList>
            <person name="Floudas D."/>
            <person name="Bentzer J."/>
            <person name="Ahren D."/>
            <person name="Johansson T."/>
            <person name="Persson P."/>
            <person name="Tunlid A."/>
        </authorList>
    </citation>
    <scope>NUCLEOTIDE SEQUENCE [LARGE SCALE GENOMIC DNA]</scope>
    <source>
        <strain evidence="11 12">CBS 146.42</strain>
    </source>
</reference>
<keyword evidence="7" id="KW-0106">Calcium</keyword>
<dbReference type="PROSITE" id="PS50830">
    <property type="entry name" value="TNASE_3"/>
    <property type="match status" value="1"/>
</dbReference>
<dbReference type="OrthoDB" id="430293at2759"/>
<protein>
    <recommendedName>
        <fullName evidence="10">TNase-like domain-containing protein</fullName>
    </recommendedName>
</protein>
<keyword evidence="9" id="KW-0472">Membrane</keyword>
<sequence length="317" mass="36082">MFSSLWPKQPPADRPQDLPQTKSSDHIPEELMKDAKEELERVKQRFDSLPVPVVALVAFGLGLACSTSGALLYARYGRRIKNTDWITPGYFEKNRWIRGVVTSVGDADNFRFFHTPSFGDKSQRQTKVIGGSLYAAYVSRSPRLRTELVNQTLHVRIAGVDAPEHAHFGKPEQPYAKESLAWLRQKILGKVVYCQLIRRDQYHRVVSNVHLAPRLFPGAFFFGKNLAVEMLRAGCATTYEQAGAEYGKQGKEEYLRVEKEARAARRGMWAKGMTTETPAEYKRRHSSALAEPIITEKIQRKARAQKPNAGWFSRLFR</sequence>
<dbReference type="InterPro" id="IPR016071">
    <property type="entry name" value="Staphylococal_nuclease_OB-fold"/>
</dbReference>
<evidence type="ECO:0000256" key="3">
    <source>
        <dbReference type="ARBA" id="ARBA00005435"/>
    </source>
</evidence>
<dbReference type="InterPro" id="IPR035437">
    <property type="entry name" value="SNase_OB-fold_sf"/>
</dbReference>
<keyword evidence="12" id="KW-1185">Reference proteome</keyword>
<dbReference type="SMART" id="SM00318">
    <property type="entry name" value="SNc"/>
    <property type="match status" value="1"/>
</dbReference>
<feature type="region of interest" description="Disordered" evidence="8">
    <location>
        <begin position="1"/>
        <end position="27"/>
    </location>
</feature>
<dbReference type="EMBL" id="JAACJO010000010">
    <property type="protein sequence ID" value="KAF5353542.1"/>
    <property type="molecule type" value="Genomic_DNA"/>
</dbReference>
<dbReference type="PANTHER" id="PTHR12302:SF3">
    <property type="entry name" value="SERINE_THREONINE-PROTEIN KINASE 31"/>
    <property type="match status" value="1"/>
</dbReference>